<keyword evidence="1" id="KW-1185">Reference proteome</keyword>
<accession>A0A915K0E1</accession>
<sequence length="83" mass="9649">MLPAQRENLLTLKDMAKFPPKKAPIFPKYRLIKDAPLKTHYRLFINKRVFWRILQGQTAKLSALRAGNDYFAPCTSGQPKIYL</sequence>
<protein>
    <submittedName>
        <fullName evidence="2">Uncharacterized protein</fullName>
    </submittedName>
</protein>
<dbReference type="WBParaSite" id="nRc.2.0.1.t32251-RA">
    <property type="protein sequence ID" value="nRc.2.0.1.t32251-RA"/>
    <property type="gene ID" value="nRc.2.0.1.g32251"/>
</dbReference>
<evidence type="ECO:0000313" key="2">
    <source>
        <dbReference type="WBParaSite" id="nRc.2.0.1.t32251-RA"/>
    </source>
</evidence>
<name>A0A915K0E1_ROMCU</name>
<organism evidence="1 2">
    <name type="scientific">Romanomermis culicivorax</name>
    <name type="common">Nematode worm</name>
    <dbReference type="NCBI Taxonomy" id="13658"/>
    <lineage>
        <taxon>Eukaryota</taxon>
        <taxon>Metazoa</taxon>
        <taxon>Ecdysozoa</taxon>
        <taxon>Nematoda</taxon>
        <taxon>Enoplea</taxon>
        <taxon>Dorylaimia</taxon>
        <taxon>Mermithida</taxon>
        <taxon>Mermithoidea</taxon>
        <taxon>Mermithidae</taxon>
        <taxon>Romanomermis</taxon>
    </lineage>
</organism>
<evidence type="ECO:0000313" key="1">
    <source>
        <dbReference type="Proteomes" id="UP000887565"/>
    </source>
</evidence>
<reference evidence="2" key="1">
    <citation type="submission" date="2022-11" db="UniProtKB">
        <authorList>
            <consortium name="WormBaseParasite"/>
        </authorList>
    </citation>
    <scope>IDENTIFICATION</scope>
</reference>
<dbReference type="AlphaFoldDB" id="A0A915K0E1"/>
<proteinExistence type="predicted"/>
<dbReference type="Proteomes" id="UP000887565">
    <property type="component" value="Unplaced"/>
</dbReference>